<feature type="domain" description="Peptidoglycan beta-N-acetylmuramidase NamZ N-terminal" evidence="2">
    <location>
        <begin position="82"/>
        <end position="291"/>
    </location>
</feature>
<dbReference type="EMBL" id="AVPJ01000020">
    <property type="protein sequence ID" value="KGN30302.1"/>
    <property type="molecule type" value="Genomic_DNA"/>
</dbReference>
<keyword evidence="5" id="KW-1185">Reference proteome</keyword>
<name>A0A0A0J2C2_9MICO</name>
<dbReference type="InterPro" id="IPR006311">
    <property type="entry name" value="TAT_signal"/>
</dbReference>
<dbReference type="InterPro" id="IPR008302">
    <property type="entry name" value="NamZ"/>
</dbReference>
<evidence type="ECO:0000313" key="5">
    <source>
        <dbReference type="Proteomes" id="UP000030002"/>
    </source>
</evidence>
<evidence type="ECO:0000259" key="3">
    <source>
        <dbReference type="Pfam" id="PF20732"/>
    </source>
</evidence>
<dbReference type="AlphaFoldDB" id="A0A0A0J2C2"/>
<dbReference type="OrthoDB" id="9801061at2"/>
<dbReference type="eggNOG" id="COG3876">
    <property type="taxonomic scope" value="Bacteria"/>
</dbReference>
<dbReference type="InterPro" id="IPR048502">
    <property type="entry name" value="NamZ_N"/>
</dbReference>
<feature type="domain" description="Peptidoglycan beta-N-acetylmuramidase NamZ C-terminal" evidence="3">
    <location>
        <begin position="295"/>
        <end position="452"/>
    </location>
</feature>
<comment type="caution">
    <text evidence="4">The sequence shown here is derived from an EMBL/GenBank/DDBJ whole genome shotgun (WGS) entry which is preliminary data.</text>
</comment>
<keyword evidence="1" id="KW-0732">Signal</keyword>
<dbReference type="Proteomes" id="UP000030002">
    <property type="component" value="Unassembled WGS sequence"/>
</dbReference>
<dbReference type="PROSITE" id="PS51318">
    <property type="entry name" value="TAT"/>
    <property type="match status" value="1"/>
</dbReference>
<gene>
    <name evidence="4" type="ORF">N802_09355</name>
</gene>
<organism evidence="4 5">
    <name type="scientific">Knoellia sinensis KCTC 19936</name>
    <dbReference type="NCBI Taxonomy" id="1385520"/>
    <lineage>
        <taxon>Bacteria</taxon>
        <taxon>Bacillati</taxon>
        <taxon>Actinomycetota</taxon>
        <taxon>Actinomycetes</taxon>
        <taxon>Micrococcales</taxon>
        <taxon>Intrasporangiaceae</taxon>
        <taxon>Knoellia</taxon>
    </lineage>
</organism>
<dbReference type="STRING" id="1385520.N802_09355"/>
<reference evidence="4 5" key="1">
    <citation type="submission" date="2013-08" db="EMBL/GenBank/DDBJ databases">
        <title>The genome sequence of Knoellia sinensis.</title>
        <authorList>
            <person name="Zhu W."/>
            <person name="Wang G."/>
        </authorList>
    </citation>
    <scope>NUCLEOTIDE SEQUENCE [LARGE SCALE GENOMIC DNA]</scope>
    <source>
        <strain evidence="4 5">KCTC 19936</strain>
    </source>
</reference>
<dbReference type="Pfam" id="PF07075">
    <property type="entry name" value="NamZ_N"/>
    <property type="match status" value="1"/>
</dbReference>
<evidence type="ECO:0000259" key="2">
    <source>
        <dbReference type="Pfam" id="PF07075"/>
    </source>
</evidence>
<evidence type="ECO:0008006" key="6">
    <source>
        <dbReference type="Google" id="ProtNLM"/>
    </source>
</evidence>
<dbReference type="InterPro" id="IPR048503">
    <property type="entry name" value="NamZ_C"/>
</dbReference>
<dbReference type="Gene3D" id="3.90.1150.140">
    <property type="match status" value="1"/>
</dbReference>
<feature type="signal peptide" evidence="1">
    <location>
        <begin position="1"/>
        <end position="42"/>
    </location>
</feature>
<dbReference type="PANTHER" id="PTHR42915">
    <property type="entry name" value="HYPOTHETICAL 460 KDA PROTEIN IN FEUA-SIGW INTERGENIC REGION [PRECURSOR]"/>
    <property type="match status" value="1"/>
</dbReference>
<feature type="chain" id="PRO_5001970932" description="DUF1343 domain-containing protein" evidence="1">
    <location>
        <begin position="43"/>
        <end position="457"/>
    </location>
</feature>
<sequence>MSTPSSPTSPASPNRRQLLTGGAGLAGAAALGLTAGAAPAHAAAGASATAYGMNANDPARPVTPGADVAAAAKWSVLAGRKVGIITNPTGILTNLRSIVDEMHDAGTVDIKGVFGPEHGFRGTAQAGEAEPTSIDPRTGITVYDAYGANTAKFASMIRESGTDTVVFDIQDVGARFYTYIWTMYTAMKACVETGASLVVLDRPNPIGGRAWGPMMTEAYTSGVGAEAIVQAHGMTVGELARFLDAEILPSDTGGGRLSEITVVEVKGWRRDVTYAGTGLPWVMPSPNMPTPDTALVYAGTGMFEGTNLSEGRGTTRPFELVGAPYIDHKWADRLRGRDLPGVGIREAYFTPTFSKHVGKVCGGVQVHIEDRSAIDPIRVGVEMLVAVKGLFSDFAWRRDSWDTQRPYWIDKLTGSTRLREQITDGADADTVVGAWRDELAAFDAARRPYLIYGGPAR</sequence>
<dbReference type="Pfam" id="PF20732">
    <property type="entry name" value="NamZ_C"/>
    <property type="match status" value="1"/>
</dbReference>
<dbReference type="Gene3D" id="3.40.50.12170">
    <property type="entry name" value="Uncharacterised protein PF07075, DUF1343"/>
    <property type="match status" value="1"/>
</dbReference>
<dbReference type="GO" id="GO:0033922">
    <property type="term" value="F:peptidoglycan beta-N-acetylmuramidase activity"/>
    <property type="evidence" value="ECO:0007669"/>
    <property type="project" value="InterPro"/>
</dbReference>
<evidence type="ECO:0000313" key="4">
    <source>
        <dbReference type="EMBL" id="KGN30302.1"/>
    </source>
</evidence>
<dbReference type="PIRSF" id="PIRSF016719">
    <property type="entry name" value="UCP016719"/>
    <property type="match status" value="1"/>
</dbReference>
<dbReference type="RefSeq" id="WP_035918880.1">
    <property type="nucleotide sequence ID" value="NZ_AVPJ01000020.1"/>
</dbReference>
<evidence type="ECO:0000256" key="1">
    <source>
        <dbReference type="SAM" id="SignalP"/>
    </source>
</evidence>
<proteinExistence type="predicted"/>
<accession>A0A0A0J2C2</accession>
<protein>
    <recommendedName>
        <fullName evidence="6">DUF1343 domain-containing protein</fullName>
    </recommendedName>
</protein>
<dbReference type="PANTHER" id="PTHR42915:SF1">
    <property type="entry name" value="PEPTIDOGLYCAN BETA-N-ACETYLMURAMIDASE NAMZ"/>
    <property type="match status" value="1"/>
</dbReference>